<reference evidence="2" key="1">
    <citation type="submission" date="2020-02" db="EMBL/GenBank/DDBJ databases">
        <authorList>
            <person name="Shen X.-R."/>
            <person name="Zhang Y.-X."/>
        </authorList>
    </citation>
    <scope>NUCLEOTIDE SEQUENCE</scope>
    <source>
        <strain evidence="2">SYP-B3998</strain>
    </source>
</reference>
<gene>
    <name evidence="2" type="ORF">GK047_05530</name>
</gene>
<keyword evidence="1" id="KW-0812">Transmembrane</keyword>
<dbReference type="InterPro" id="IPR010718">
    <property type="entry name" value="DUF1294"/>
</dbReference>
<organism evidence="2">
    <name type="scientific">Paenibacillus sp. SYP-B3998</name>
    <dbReference type="NCBI Taxonomy" id="2678564"/>
    <lineage>
        <taxon>Bacteria</taxon>
        <taxon>Bacillati</taxon>
        <taxon>Bacillota</taxon>
        <taxon>Bacilli</taxon>
        <taxon>Bacillales</taxon>
        <taxon>Paenibacillaceae</taxon>
        <taxon>Paenibacillus</taxon>
    </lineage>
</organism>
<dbReference type="Pfam" id="PF06961">
    <property type="entry name" value="DUF1294"/>
    <property type="match status" value="1"/>
</dbReference>
<feature type="transmembrane region" description="Helical" evidence="1">
    <location>
        <begin position="36"/>
        <end position="54"/>
    </location>
</feature>
<feature type="transmembrane region" description="Helical" evidence="1">
    <location>
        <begin position="66"/>
        <end position="87"/>
    </location>
</feature>
<keyword evidence="1" id="KW-0472">Membrane</keyword>
<name>A0A6G3ZV61_9BACL</name>
<sequence length="88" mass="9825">MTYLLCYLLLINIVTFIEMGHDKGQAKKGGRRVPEKRLFTLAALGGGIGGWLGMRTWRHKTKHRSFVIGIPLLIGLNAICVIVIAIYM</sequence>
<accession>A0A6G3ZV61</accession>
<keyword evidence="1" id="KW-1133">Transmembrane helix</keyword>
<evidence type="ECO:0000256" key="1">
    <source>
        <dbReference type="SAM" id="Phobius"/>
    </source>
</evidence>
<evidence type="ECO:0000313" key="2">
    <source>
        <dbReference type="EMBL" id="NEW05479.1"/>
    </source>
</evidence>
<proteinExistence type="predicted"/>
<dbReference type="EMBL" id="JAAIKC010000001">
    <property type="protein sequence ID" value="NEW05479.1"/>
    <property type="molecule type" value="Genomic_DNA"/>
</dbReference>
<comment type="caution">
    <text evidence="2">The sequence shown here is derived from an EMBL/GenBank/DDBJ whole genome shotgun (WGS) entry which is preliminary data.</text>
</comment>
<protein>
    <submittedName>
        <fullName evidence="2">DUF1294 domain-containing protein</fullName>
    </submittedName>
</protein>
<dbReference type="AlphaFoldDB" id="A0A6G3ZV61"/>